<sequence length="355" mass="39579">MLATYPIAATEQNWISETLLSALRLVLETLQQGNAPPEFDAAISEEHRAVFMRGPKFQELYNAFVAKCGFLTPDQQSQVSTALIQQNNLPAVFTSTTPCCSIKDDFPEVHEAAKELFKHAFEKLSAWKTPGSELTIRATCHQVVDAHLSHGTCPFCGYEPIEAADPDLVNPDLDHYLAVSVYPFAGVNLRNLTAMGANCNRSYKGAQNILLNEHDERVDCLDPYGNEQVTLSLEGTTVLSGGGEGPTWVITFNPDNKSRNWRRIFQLEARLKSSVLEKQYKKWLEHCITYARANNIDVSTIDGVIEAVGRFKSTCAFETFPTIGRLKTSFFDLIEAELNDPARADRMHNFLIKAA</sequence>
<evidence type="ECO:0000313" key="2">
    <source>
        <dbReference type="Proteomes" id="UP000321717"/>
    </source>
</evidence>
<organism evidence="1 2">
    <name type="scientific">Ciceribacter naphthalenivorans</name>
    <dbReference type="NCBI Taxonomy" id="1118451"/>
    <lineage>
        <taxon>Bacteria</taxon>
        <taxon>Pseudomonadati</taxon>
        <taxon>Pseudomonadota</taxon>
        <taxon>Alphaproteobacteria</taxon>
        <taxon>Hyphomicrobiales</taxon>
        <taxon>Rhizobiaceae</taxon>
        <taxon>Ciceribacter</taxon>
    </lineage>
</organism>
<evidence type="ECO:0000313" key="1">
    <source>
        <dbReference type="EMBL" id="GEO85789.1"/>
    </source>
</evidence>
<dbReference type="RefSeq" id="WP_147180760.1">
    <property type="nucleotide sequence ID" value="NZ_BJZP01000013.1"/>
</dbReference>
<gene>
    <name evidence="1" type="ORF">RNA01_27210</name>
</gene>
<comment type="caution">
    <text evidence="1">The sequence shown here is derived from an EMBL/GenBank/DDBJ whole genome shotgun (WGS) entry which is preliminary data.</text>
</comment>
<dbReference type="OrthoDB" id="9816185at2"/>
<proteinExistence type="predicted"/>
<reference evidence="1 2" key="1">
    <citation type="submission" date="2019-07" db="EMBL/GenBank/DDBJ databases">
        <title>Whole genome shotgun sequence of Rhizobium naphthalenivorans NBRC 107585.</title>
        <authorList>
            <person name="Hosoyama A."/>
            <person name="Uohara A."/>
            <person name="Ohji S."/>
            <person name="Ichikawa N."/>
        </authorList>
    </citation>
    <scope>NUCLEOTIDE SEQUENCE [LARGE SCALE GENOMIC DNA]</scope>
    <source>
        <strain evidence="1 2">NBRC 107585</strain>
    </source>
</reference>
<protein>
    <submittedName>
        <fullName evidence="1">Uncharacterized protein</fullName>
    </submittedName>
</protein>
<dbReference type="AlphaFoldDB" id="A0A512HK11"/>
<keyword evidence="2" id="KW-1185">Reference proteome</keyword>
<dbReference type="Proteomes" id="UP000321717">
    <property type="component" value="Unassembled WGS sequence"/>
</dbReference>
<dbReference type="EMBL" id="BJZP01000013">
    <property type="protein sequence ID" value="GEO85789.1"/>
    <property type="molecule type" value="Genomic_DNA"/>
</dbReference>
<name>A0A512HK11_9HYPH</name>
<accession>A0A512HK11</accession>